<name>A0A1B0WMN8_9CAUD</name>
<dbReference type="GeneID" id="30308794"/>
<reference evidence="1 2" key="1">
    <citation type="submission" date="2016-01" db="EMBL/GenBank/DDBJ databases">
        <title>Molecular aspects and genomic diversity of bacteriophages-specific to fish pathogen Flavobacterium psychrophilum.</title>
        <authorList>
            <person name="Castillo D."/>
            <person name="Middelboe M."/>
        </authorList>
    </citation>
    <scope>NUCLEOTIDE SEQUENCE [LARGE SCALE GENOMIC DNA]</scope>
</reference>
<evidence type="ECO:0000313" key="2">
    <source>
        <dbReference type="Proteomes" id="UP000202917"/>
    </source>
</evidence>
<proteinExistence type="predicted"/>
<dbReference type="Proteomes" id="UP000202917">
    <property type="component" value="Segment"/>
</dbReference>
<keyword evidence="2" id="KW-1185">Reference proteome</keyword>
<dbReference type="EMBL" id="KU599887">
    <property type="protein sequence ID" value="ANB40961.1"/>
    <property type="molecule type" value="Genomic_DNA"/>
</dbReference>
<sequence length="69" mass="8250">MDDYNKRFEVMKNYLDDTNQDIADITGLKMTSIKNQTQPNKPFPKWLKYTIDVFERMIKKQEASNETET</sequence>
<accession>A0A1B0WMN8</accession>
<organism evidence="1 2">
    <name type="scientific">Flavobacterium phage 2A</name>
    <dbReference type="NCBI Taxonomy" id="1792273"/>
    <lineage>
        <taxon>Viruses</taxon>
        <taxon>Duplodnaviria</taxon>
        <taxon>Heunggongvirae</taxon>
        <taxon>Uroviricota</taxon>
        <taxon>Caudoviricetes</taxon>
        <taxon>Duneviridae</taxon>
        <taxon>Unahavirus</taxon>
        <taxon>Unahavirus uv2A</taxon>
    </lineage>
</organism>
<dbReference type="RefSeq" id="YP_009322922.1">
    <property type="nucleotide sequence ID" value="NC_031926.1"/>
</dbReference>
<dbReference type="KEGG" id="vg:30308794"/>
<evidence type="ECO:0000313" key="1">
    <source>
        <dbReference type="EMBL" id="ANB40961.1"/>
    </source>
</evidence>
<protein>
    <submittedName>
        <fullName evidence="1">Uncharacterized protein</fullName>
    </submittedName>
</protein>